<comment type="caution">
    <text evidence="2">The sequence shown here is derived from an EMBL/GenBank/DDBJ whole genome shotgun (WGS) entry which is preliminary data.</text>
</comment>
<evidence type="ECO:0000256" key="1">
    <source>
        <dbReference type="SAM" id="MobiDB-lite"/>
    </source>
</evidence>
<sequence>MRGDGSRRAAARLDSGRSAKNKGDEGRDGSGTEPGSGTIIYIENRTVIAIELTEKSFDIENEGVHSMPTGAKPEAHLKPGSDLKMEPELILMIGPWWGVELTSRTDKNPLWAVYAPGRTGCVRLARTKNLLKQHEKGFTVSRKAMTTSAKAADNIAMLSARDCPMGAQ</sequence>
<reference evidence="2 3" key="1">
    <citation type="journal article" date="2019" name="Commun. Biol.">
        <title>The bagworm genome reveals a unique fibroin gene that provides high tensile strength.</title>
        <authorList>
            <person name="Kono N."/>
            <person name="Nakamura H."/>
            <person name="Ohtoshi R."/>
            <person name="Tomita M."/>
            <person name="Numata K."/>
            <person name="Arakawa K."/>
        </authorList>
    </citation>
    <scope>NUCLEOTIDE SEQUENCE [LARGE SCALE GENOMIC DNA]</scope>
</reference>
<name>A0A4C2A006_EUMVA</name>
<accession>A0A4C2A006</accession>
<protein>
    <submittedName>
        <fullName evidence="2">Uncharacterized protein</fullName>
    </submittedName>
</protein>
<dbReference type="Proteomes" id="UP000299102">
    <property type="component" value="Unassembled WGS sequence"/>
</dbReference>
<evidence type="ECO:0000313" key="3">
    <source>
        <dbReference type="Proteomes" id="UP000299102"/>
    </source>
</evidence>
<feature type="compositionally biased region" description="Basic and acidic residues" evidence="1">
    <location>
        <begin position="14"/>
        <end position="30"/>
    </location>
</feature>
<feature type="region of interest" description="Disordered" evidence="1">
    <location>
        <begin position="1"/>
        <end position="37"/>
    </location>
</feature>
<dbReference type="EMBL" id="BGZK01002257">
    <property type="protein sequence ID" value="GBP92275.1"/>
    <property type="molecule type" value="Genomic_DNA"/>
</dbReference>
<dbReference type="AlphaFoldDB" id="A0A4C2A006"/>
<evidence type="ECO:0000313" key="2">
    <source>
        <dbReference type="EMBL" id="GBP92275.1"/>
    </source>
</evidence>
<keyword evidence="3" id="KW-1185">Reference proteome</keyword>
<proteinExistence type="predicted"/>
<gene>
    <name evidence="2" type="ORF">EVAR_66418_1</name>
</gene>
<organism evidence="2 3">
    <name type="scientific">Eumeta variegata</name>
    <name type="common">Bagworm moth</name>
    <name type="synonym">Eumeta japonica</name>
    <dbReference type="NCBI Taxonomy" id="151549"/>
    <lineage>
        <taxon>Eukaryota</taxon>
        <taxon>Metazoa</taxon>
        <taxon>Ecdysozoa</taxon>
        <taxon>Arthropoda</taxon>
        <taxon>Hexapoda</taxon>
        <taxon>Insecta</taxon>
        <taxon>Pterygota</taxon>
        <taxon>Neoptera</taxon>
        <taxon>Endopterygota</taxon>
        <taxon>Lepidoptera</taxon>
        <taxon>Glossata</taxon>
        <taxon>Ditrysia</taxon>
        <taxon>Tineoidea</taxon>
        <taxon>Psychidae</taxon>
        <taxon>Oiketicinae</taxon>
        <taxon>Eumeta</taxon>
    </lineage>
</organism>